<name>A0A175QPV5_9HYPH</name>
<evidence type="ECO:0000313" key="1">
    <source>
        <dbReference type="EMBL" id="KTQ76114.1"/>
    </source>
</evidence>
<comment type="caution">
    <text evidence="1">The sequence shown here is derived from an EMBL/GenBank/DDBJ whole genome shotgun (WGS) entry which is preliminary data.</text>
</comment>
<evidence type="ECO:0000313" key="2">
    <source>
        <dbReference type="Proteomes" id="UP000078272"/>
    </source>
</evidence>
<dbReference type="AlphaFoldDB" id="A0A175QPV5"/>
<proteinExistence type="predicted"/>
<dbReference type="PATRIC" id="fig|401562.3.peg.472"/>
<sequence length="70" mass="7739">MLKFLGQRAEADRGSLAANGERRLGECLVGHLMVRDQWGVGLRFSLTVPGLAEAMRLGRSGWETRPTSRL</sequence>
<protein>
    <submittedName>
        <fullName evidence="1">Uncharacterized protein</fullName>
    </submittedName>
</protein>
<gene>
    <name evidence="1" type="ORF">NS226_23255</name>
</gene>
<organism evidence="1 2">
    <name type="scientific">Aureimonas ureilytica</name>
    <dbReference type="NCBI Taxonomy" id="401562"/>
    <lineage>
        <taxon>Bacteria</taxon>
        <taxon>Pseudomonadati</taxon>
        <taxon>Pseudomonadota</taxon>
        <taxon>Alphaproteobacteria</taxon>
        <taxon>Hyphomicrobiales</taxon>
        <taxon>Aurantimonadaceae</taxon>
        <taxon>Aureimonas</taxon>
    </lineage>
</organism>
<accession>A0A175QPV5</accession>
<reference evidence="1 2" key="1">
    <citation type="journal article" date="2016" name="Front. Microbiol.">
        <title>Genomic Resource of Rice Seed Associated Bacteria.</title>
        <authorList>
            <person name="Midha S."/>
            <person name="Bansal K."/>
            <person name="Sharma S."/>
            <person name="Kumar N."/>
            <person name="Patil P.P."/>
            <person name="Chaudhry V."/>
            <person name="Patil P.B."/>
        </authorList>
    </citation>
    <scope>NUCLEOTIDE SEQUENCE [LARGE SCALE GENOMIC DNA]</scope>
    <source>
        <strain evidence="1 2">NS226</strain>
    </source>
</reference>
<dbReference type="Proteomes" id="UP000078272">
    <property type="component" value="Unassembled WGS sequence"/>
</dbReference>
<dbReference type="EMBL" id="LDPZ01000121">
    <property type="protein sequence ID" value="KTQ76114.1"/>
    <property type="molecule type" value="Genomic_DNA"/>
</dbReference>